<dbReference type="GO" id="GO:0005886">
    <property type="term" value="C:plasma membrane"/>
    <property type="evidence" value="ECO:0007669"/>
    <property type="project" value="Ensembl"/>
</dbReference>
<dbReference type="CTD" id="150771"/>
<dbReference type="GO" id="GO:0043410">
    <property type="term" value="P:positive regulation of MAPK cascade"/>
    <property type="evidence" value="ECO:0007669"/>
    <property type="project" value="Ensembl"/>
</dbReference>
<evidence type="ECO:0000256" key="3">
    <source>
        <dbReference type="ARBA" id="ARBA00022692"/>
    </source>
</evidence>
<evidence type="ECO:0000256" key="6">
    <source>
        <dbReference type="ARBA" id="ARBA00023136"/>
    </source>
</evidence>
<reference evidence="11" key="1">
    <citation type="submission" date="2018-12" db="EMBL/GenBank/DDBJ databases">
        <authorList>
            <person name="Yazar S."/>
        </authorList>
    </citation>
    <scope>NUCLEOTIDE SEQUENCE [LARGE SCALE GENOMIC DNA]</scope>
</reference>
<dbReference type="Proteomes" id="UP000314987">
    <property type="component" value="Unassembled WGS sequence"/>
</dbReference>
<keyword evidence="5" id="KW-1133">Transmembrane helix</keyword>
<feature type="signal peptide" evidence="8">
    <location>
        <begin position="1"/>
        <end position="17"/>
    </location>
</feature>
<sequence>MAMISFLFVAVMYVVQHLMLVSDRMDLDTLARSRQLEKVMIEEMRQLELEFEERTRQEDMRQAIWKPLEIRKRKHEEINEEKSKEKNAPTEDSKKTWAFQSEGPKGPIGWMLGNLWNAGLFSLFLLFELFRQNMQHEQLFDSSSDEEEDETTGETVTTCSWLSDFPKQEDLDSFFEQNLQNTTRDLPSICEFVESFVDDLIEACQVLGQREIHPQLEDCLGVGPPFEKWGIGQDAHRFEVLVPLSAPQSNSFHLEMRAPESGLLRCGRVVVESECVCKREKLLGDVLCLVHHWDHTSSTGNPANSLKSNFCTGSHLDVYKSLYWFRSMVGSAWALVAHKYDFKLSLPPSVTSCKLRLEYRSGRFLLINLILGVQRDDSLVYFVSQSPEQEKLTSVDWPESFAACEHLFLKLVGRFAPEKTCHLKCLQIISYLQSLKAPPHGLHQPILTPYHFKTALMHLLLRLPLTDWKPDLFPQRLQDILWYLGRGLQERCLYHFLIGNTFLPLTIPVPKNFRSAKPVNLFRHLELDSAAHSKAVTEFHDLVTQVKSLPGLPTSGRVM</sequence>
<name>A0A4X2L864_VOMUR</name>
<evidence type="ECO:0000256" key="2">
    <source>
        <dbReference type="ARBA" id="ARBA00005554"/>
    </source>
</evidence>
<dbReference type="InterPro" id="IPR026250">
    <property type="entry name" value="ITPRIP-like"/>
</dbReference>
<dbReference type="RefSeq" id="XP_027709693.1">
    <property type="nucleotide sequence ID" value="XM_027853892.1"/>
</dbReference>
<dbReference type="PRINTS" id="PR02107">
    <property type="entry name" value="INOS145TPRIP"/>
</dbReference>
<accession>A0A4X2L864</accession>
<dbReference type="Ensembl" id="ENSVURT00010022965.1">
    <property type="protein sequence ID" value="ENSVURP00010020168.1"/>
    <property type="gene ID" value="ENSVURG00010015447.1"/>
</dbReference>
<evidence type="ECO:0000256" key="1">
    <source>
        <dbReference type="ARBA" id="ARBA00004479"/>
    </source>
</evidence>
<dbReference type="PANTHER" id="PTHR10656:SF40">
    <property type="entry name" value="INOSITOL 1,4,5-TRISPHOSPHATE RECEPTOR-INTERACTING PROTEIN-LIKE 1"/>
    <property type="match status" value="1"/>
</dbReference>
<evidence type="ECO:0000256" key="7">
    <source>
        <dbReference type="SAM" id="MobiDB-lite"/>
    </source>
</evidence>
<dbReference type="GeneTree" id="ENSGT01050000244827"/>
<comment type="subcellular location">
    <subcellularLocation>
        <location evidence="1">Membrane</location>
        <topology evidence="1">Single-pass type I membrane protein</topology>
    </subcellularLocation>
</comment>
<dbReference type="STRING" id="29139.ENSVURP00010020168"/>
<keyword evidence="6" id="KW-0472">Membrane</keyword>
<evidence type="ECO:0000256" key="4">
    <source>
        <dbReference type="ARBA" id="ARBA00022729"/>
    </source>
</evidence>
<dbReference type="AlphaFoldDB" id="A0A4X2L864"/>
<comment type="similarity">
    <text evidence="2">Belongs to the ITPRIP family.</text>
</comment>
<evidence type="ECO:0000256" key="5">
    <source>
        <dbReference type="ARBA" id="ARBA00022989"/>
    </source>
</evidence>
<dbReference type="InterPro" id="IPR024810">
    <property type="entry name" value="MAB21L/cGLR"/>
</dbReference>
<dbReference type="Pfam" id="PF20266">
    <property type="entry name" value="Mab-21_C"/>
    <property type="match status" value="1"/>
</dbReference>
<keyword evidence="3" id="KW-0812">Transmembrane</keyword>
<gene>
    <name evidence="10" type="primary">ITPRIPL1</name>
</gene>
<dbReference type="RefSeq" id="XP_027709694.1">
    <property type="nucleotide sequence ID" value="XM_027853893.1"/>
</dbReference>
<dbReference type="GeneID" id="114037086"/>
<keyword evidence="11" id="KW-1185">Reference proteome</keyword>
<feature type="compositionally biased region" description="Basic and acidic residues" evidence="7">
    <location>
        <begin position="76"/>
        <end position="95"/>
    </location>
</feature>
<dbReference type="GO" id="GO:0050852">
    <property type="term" value="P:T cell receptor signaling pathway"/>
    <property type="evidence" value="ECO:0007669"/>
    <property type="project" value="Ensembl"/>
</dbReference>
<dbReference type="GO" id="GO:0050860">
    <property type="term" value="P:negative regulation of T cell receptor signaling pathway"/>
    <property type="evidence" value="ECO:0007669"/>
    <property type="project" value="Ensembl"/>
</dbReference>
<evidence type="ECO:0000259" key="9">
    <source>
        <dbReference type="Pfam" id="PF20266"/>
    </source>
</evidence>
<dbReference type="GO" id="GO:0048018">
    <property type="term" value="F:receptor ligand activity"/>
    <property type="evidence" value="ECO:0007669"/>
    <property type="project" value="Ensembl"/>
</dbReference>
<feature type="domain" description="Mab-21-like HhH/H2TH-like" evidence="9">
    <location>
        <begin position="421"/>
        <end position="498"/>
    </location>
</feature>
<dbReference type="InterPro" id="IPR046906">
    <property type="entry name" value="Mab-21_HhH/H2TH-like"/>
</dbReference>
<reference evidence="10" key="2">
    <citation type="submission" date="2025-08" db="UniProtKB">
        <authorList>
            <consortium name="Ensembl"/>
        </authorList>
    </citation>
    <scope>IDENTIFICATION</scope>
</reference>
<evidence type="ECO:0000256" key="8">
    <source>
        <dbReference type="SAM" id="SignalP"/>
    </source>
</evidence>
<dbReference type="OMA" id="TSVHWPE"/>
<proteinExistence type="inferred from homology"/>
<dbReference type="OrthoDB" id="9034619at2759"/>
<organism evidence="10 11">
    <name type="scientific">Vombatus ursinus</name>
    <name type="common">Common wombat</name>
    <dbReference type="NCBI Taxonomy" id="29139"/>
    <lineage>
        <taxon>Eukaryota</taxon>
        <taxon>Metazoa</taxon>
        <taxon>Chordata</taxon>
        <taxon>Craniata</taxon>
        <taxon>Vertebrata</taxon>
        <taxon>Euteleostomi</taxon>
        <taxon>Mammalia</taxon>
        <taxon>Metatheria</taxon>
        <taxon>Diprotodontia</taxon>
        <taxon>Vombatidae</taxon>
        <taxon>Vombatus</taxon>
    </lineage>
</organism>
<evidence type="ECO:0000313" key="10">
    <source>
        <dbReference type="Ensembl" id="ENSVURP00010020168.1"/>
    </source>
</evidence>
<evidence type="ECO:0000313" key="11">
    <source>
        <dbReference type="Proteomes" id="UP000314987"/>
    </source>
</evidence>
<dbReference type="PANTHER" id="PTHR10656">
    <property type="entry name" value="CELL FATE DETERMINING PROTEIN MAB21-RELATED"/>
    <property type="match status" value="1"/>
</dbReference>
<keyword evidence="4 8" id="KW-0732">Signal</keyword>
<dbReference type="SMART" id="SM01265">
    <property type="entry name" value="Mab-21"/>
    <property type="match status" value="1"/>
</dbReference>
<dbReference type="Gene3D" id="1.10.1410.40">
    <property type="match status" value="1"/>
</dbReference>
<protein>
    <submittedName>
        <fullName evidence="10">ITPRIP like 1</fullName>
    </submittedName>
</protein>
<reference evidence="10" key="3">
    <citation type="submission" date="2025-09" db="UniProtKB">
        <authorList>
            <consortium name="Ensembl"/>
        </authorList>
    </citation>
    <scope>IDENTIFICATION</scope>
</reference>
<feature type="chain" id="PRO_5021389959" evidence="8">
    <location>
        <begin position="18"/>
        <end position="559"/>
    </location>
</feature>
<feature type="region of interest" description="Disordered" evidence="7">
    <location>
        <begin position="76"/>
        <end position="100"/>
    </location>
</feature>